<feature type="transmembrane region" description="Helical" evidence="2">
    <location>
        <begin position="811"/>
        <end position="833"/>
    </location>
</feature>
<keyword evidence="2" id="KW-0472">Membrane</keyword>
<feature type="transmembrane region" description="Helical" evidence="2">
    <location>
        <begin position="644"/>
        <end position="670"/>
    </location>
</feature>
<dbReference type="KEGG" id="psco:LY89DRAFT_789522"/>
<dbReference type="InterPro" id="IPR021840">
    <property type="entry name" value="DUF3433"/>
</dbReference>
<keyword evidence="2" id="KW-0812">Transmembrane</keyword>
<reference evidence="3 4" key="1">
    <citation type="submission" date="2015-10" db="EMBL/GenBank/DDBJ databases">
        <title>Full genome of DAOMC 229536 Phialocephala scopiformis, a fungal endophyte of spruce producing the potent anti-insectan compound rugulosin.</title>
        <authorList>
            <consortium name="DOE Joint Genome Institute"/>
            <person name="Walker A.K."/>
            <person name="Frasz S.L."/>
            <person name="Seifert K.A."/>
            <person name="Miller J.D."/>
            <person name="Mondo S.J."/>
            <person name="Labutti K."/>
            <person name="Lipzen A."/>
            <person name="Dockter R."/>
            <person name="Kennedy M."/>
            <person name="Grigoriev I.V."/>
            <person name="Spatafora J.W."/>
        </authorList>
    </citation>
    <scope>NUCLEOTIDE SEQUENCE [LARGE SCALE GENOMIC DNA]</scope>
    <source>
        <strain evidence="3 4">CBS 120377</strain>
    </source>
</reference>
<evidence type="ECO:0000313" key="4">
    <source>
        <dbReference type="Proteomes" id="UP000070700"/>
    </source>
</evidence>
<dbReference type="PANTHER" id="PTHR37544:SF3">
    <property type="entry name" value="SPRAY"/>
    <property type="match status" value="1"/>
</dbReference>
<accession>A0A132B634</accession>
<name>A0A132B634_MOLSC</name>
<dbReference type="RefSeq" id="XP_018062217.1">
    <property type="nucleotide sequence ID" value="XM_018223264.1"/>
</dbReference>
<feature type="transmembrane region" description="Helical" evidence="2">
    <location>
        <begin position="263"/>
        <end position="286"/>
    </location>
</feature>
<dbReference type="Pfam" id="PF11915">
    <property type="entry name" value="DUF3433"/>
    <property type="match status" value="2"/>
</dbReference>
<evidence type="ECO:0000256" key="2">
    <source>
        <dbReference type="SAM" id="Phobius"/>
    </source>
</evidence>
<protein>
    <submittedName>
        <fullName evidence="3">Uncharacterized protein</fullName>
    </submittedName>
</protein>
<feature type="transmembrane region" description="Helical" evidence="2">
    <location>
        <begin position="766"/>
        <end position="791"/>
    </location>
</feature>
<feature type="region of interest" description="Disordered" evidence="1">
    <location>
        <begin position="1101"/>
        <end position="1123"/>
    </location>
</feature>
<dbReference type="Proteomes" id="UP000070700">
    <property type="component" value="Unassembled WGS sequence"/>
</dbReference>
<evidence type="ECO:0000313" key="3">
    <source>
        <dbReference type="EMBL" id="KUJ07862.1"/>
    </source>
</evidence>
<gene>
    <name evidence="3" type="ORF">LY89DRAFT_789522</name>
</gene>
<feature type="transmembrane region" description="Helical" evidence="2">
    <location>
        <begin position="993"/>
        <end position="1019"/>
    </location>
</feature>
<feature type="transmembrane region" description="Helical" evidence="2">
    <location>
        <begin position="151"/>
        <end position="175"/>
    </location>
</feature>
<dbReference type="EMBL" id="KQ947438">
    <property type="protein sequence ID" value="KUJ07862.1"/>
    <property type="molecule type" value="Genomic_DNA"/>
</dbReference>
<dbReference type="OrthoDB" id="3248909at2759"/>
<proteinExistence type="predicted"/>
<feature type="transmembrane region" description="Helical" evidence="2">
    <location>
        <begin position="187"/>
        <end position="207"/>
    </location>
</feature>
<dbReference type="InParanoid" id="A0A132B634"/>
<organism evidence="3 4">
    <name type="scientific">Mollisia scopiformis</name>
    <name type="common">Conifer needle endophyte fungus</name>
    <name type="synonym">Phialocephala scopiformis</name>
    <dbReference type="NCBI Taxonomy" id="149040"/>
    <lineage>
        <taxon>Eukaryota</taxon>
        <taxon>Fungi</taxon>
        <taxon>Dikarya</taxon>
        <taxon>Ascomycota</taxon>
        <taxon>Pezizomycotina</taxon>
        <taxon>Leotiomycetes</taxon>
        <taxon>Helotiales</taxon>
        <taxon>Mollisiaceae</taxon>
        <taxon>Mollisia</taxon>
    </lineage>
</organism>
<evidence type="ECO:0000256" key="1">
    <source>
        <dbReference type="SAM" id="MobiDB-lite"/>
    </source>
</evidence>
<keyword evidence="2" id="KW-1133">Transmembrane helix</keyword>
<feature type="transmembrane region" description="Helical" evidence="2">
    <location>
        <begin position="882"/>
        <end position="906"/>
    </location>
</feature>
<dbReference type="PANTHER" id="PTHR37544">
    <property type="entry name" value="SPRAY-RELATED"/>
    <property type="match status" value="1"/>
</dbReference>
<dbReference type="AlphaFoldDB" id="A0A132B634"/>
<dbReference type="GeneID" id="28832990"/>
<feature type="compositionally biased region" description="Basic and acidic residues" evidence="1">
    <location>
        <begin position="1101"/>
        <end position="1110"/>
    </location>
</feature>
<sequence length="1123" mass="123906">MSGYFEPHFFRKSHKNLTFISIDCPRTDEPSVTVTIFSAANGVRAMNIPRRPVPTTPRAGSDRRTAFPSNGTTILTEFEEPENEPFIHSHDAESRNLDPANLEHVTESNLKPHGRISIRTPTSYQSLSLPSIKDYPLSDHYSWRPTTLGGIYLFLLGFISTALAIVVILLTWLSWSRSGLGDDNGTSILLFGWRFTPTLVAVLIVILESLLIEDVRRTEVFSRLSSPSPENAATTVLLGSRSWWHDPMDALSRRKNGGRWSQTLFYAAFMNIIGSFVLSPLSAAFFSSELTLMSQSIEFATFKSIQNSTFSISPDDETYFRSVSALVLNLSTSVWLTDNYAITPFWPTTLNEVPLGATVPEASQNWTAEVPVLQAQLSCMPMTLSNLGLTSFQLSSSDGCQVGIEVAVGPPPVSSALESAPDNEEEVATYYPIMEEGAWWVNTGISTSNFSTITESITNNQTSLVNVTQNCQGRYILDINTPFNATFSNEFNDTGIVSNTSTFQLRSYLCSTSYVSADLNVDLSISAPNTSVAFSEEMFNKSTNAIPSTNFDSGMFNDAFFNNYWMNKLNVSQEGGSYVGPALPLAAKYGYNVTAMLADPDLISTAQQVLQRFFGESVLAAFGEATPLISPPLAGSMTIQKQRIVASSGIGITLASILFLTTVMTFLVFFHSRASRRNLNLDRDPAPAVAIASLLKSEKTSSLFQGLDVLPDPLIKKRLETLTFALDRGGLIIQNENLEKIASKKDPPPPTKTYSKDWRPFVLQGWGGLALLLVLAFLITAISVLFAKSWSPGLYEAGLVYSHEVRFKNNYVASLAPYSVVPTLVAICIKSWWKALESVFKRVQPYVSMAKHPVTMSTGATLSYNTLPPVWSVWKAARNRHWLLALVCVGAALLDICLTVTMSALWERNIGSRRSSVQLTRTLMLRDVPELFNVPVPADPDSGDTETATILSQLYGDSQQYLSWMYGAVNQLSYAGANLAWTESDWSFSPINITAATTFVICLAILACLAVITVIIFLVDHDYFRRLPRDVDSLASVLALVYDSPKLRELLEQNQLLGGPKKAASGYTDLNNEDTKAFIGHFTGSHGDIRWGIEVIDSENGDKKTRHNSDDGYEMEGLRRRKR</sequence>
<keyword evidence="4" id="KW-1185">Reference proteome</keyword>